<dbReference type="AlphaFoldDB" id="A0A7W5F417"/>
<keyword evidence="9" id="KW-1185">Reference proteome</keyword>
<dbReference type="Proteomes" id="UP000572907">
    <property type="component" value="Unassembled WGS sequence"/>
</dbReference>
<sequence length="183" mass="19596">MTTSASVPTGSESAIAGSGTVTDRIVDANIRYAADFGHAGMDAKPALHVAVVACMDARLDPLATLGLELGDCHTIRNAGGVVTDDVIRSLTISQRKLGTRSVVLVHHTGCGMETLTEDFRSDLEAEVGERPAWAVESFQDVDQDVRESMRRVRTSPFLPHTDDVRGFVYDVGTGLLREVDPAS</sequence>
<evidence type="ECO:0000256" key="1">
    <source>
        <dbReference type="ARBA" id="ARBA00006217"/>
    </source>
</evidence>
<dbReference type="InterPro" id="IPR036874">
    <property type="entry name" value="Carbonic_anhydrase_sf"/>
</dbReference>
<comment type="similarity">
    <text evidence="1">Belongs to the beta-class carbonic anhydrase family.</text>
</comment>
<dbReference type="GO" id="GO:0008270">
    <property type="term" value="F:zinc ion binding"/>
    <property type="evidence" value="ECO:0007669"/>
    <property type="project" value="InterPro"/>
</dbReference>
<accession>A0A7W5F417</accession>
<dbReference type="Pfam" id="PF00484">
    <property type="entry name" value="Pro_CA"/>
    <property type="match status" value="1"/>
</dbReference>
<evidence type="ECO:0000256" key="6">
    <source>
        <dbReference type="ARBA" id="ARBA00048348"/>
    </source>
</evidence>
<dbReference type="GO" id="GO:0004089">
    <property type="term" value="F:carbonate dehydratase activity"/>
    <property type="evidence" value="ECO:0007669"/>
    <property type="project" value="UniProtKB-EC"/>
</dbReference>
<dbReference type="EC" id="4.2.1.1" evidence="2"/>
<evidence type="ECO:0000256" key="7">
    <source>
        <dbReference type="PIRSR" id="PIRSR601765-1"/>
    </source>
</evidence>
<proteinExistence type="inferred from homology"/>
<feature type="binding site" evidence="7">
    <location>
        <position position="107"/>
    </location>
    <ligand>
        <name>Zn(2+)</name>
        <dbReference type="ChEBI" id="CHEBI:29105"/>
    </ligand>
</feature>
<dbReference type="SUPFAM" id="SSF53056">
    <property type="entry name" value="beta-carbonic anhydrase, cab"/>
    <property type="match status" value="1"/>
</dbReference>
<evidence type="ECO:0000256" key="2">
    <source>
        <dbReference type="ARBA" id="ARBA00012925"/>
    </source>
</evidence>
<feature type="binding site" evidence="7">
    <location>
        <position position="54"/>
    </location>
    <ligand>
        <name>Zn(2+)</name>
        <dbReference type="ChEBI" id="CHEBI:29105"/>
    </ligand>
</feature>
<dbReference type="PANTHER" id="PTHR43175">
    <property type="entry name" value="CARBONIC ANHYDRASE"/>
    <property type="match status" value="1"/>
</dbReference>
<name>A0A7W5F417_9ACTN</name>
<dbReference type="EMBL" id="JACHXE010000006">
    <property type="protein sequence ID" value="MBB3079290.1"/>
    <property type="molecule type" value="Genomic_DNA"/>
</dbReference>
<evidence type="ECO:0000256" key="3">
    <source>
        <dbReference type="ARBA" id="ARBA00022723"/>
    </source>
</evidence>
<evidence type="ECO:0000256" key="5">
    <source>
        <dbReference type="ARBA" id="ARBA00024993"/>
    </source>
</evidence>
<comment type="function">
    <text evidence="5">Catalyzes the reversible hydration of carbon dioxide to form bicarbonate.</text>
</comment>
<dbReference type="PANTHER" id="PTHR43175:SF3">
    <property type="entry name" value="CARBON DISULFIDE HYDROLASE"/>
    <property type="match status" value="1"/>
</dbReference>
<organism evidence="8 9">
    <name type="scientific">Streptomyces violarus</name>
    <dbReference type="NCBI Taxonomy" id="67380"/>
    <lineage>
        <taxon>Bacteria</taxon>
        <taxon>Bacillati</taxon>
        <taxon>Actinomycetota</taxon>
        <taxon>Actinomycetes</taxon>
        <taxon>Kitasatosporales</taxon>
        <taxon>Streptomycetaceae</taxon>
        <taxon>Streptomyces</taxon>
    </lineage>
</organism>
<dbReference type="CDD" id="cd03379">
    <property type="entry name" value="beta_CA_cladeD"/>
    <property type="match status" value="1"/>
</dbReference>
<gene>
    <name evidence="8" type="ORF">FHS41_005822</name>
</gene>
<keyword evidence="8" id="KW-0456">Lyase</keyword>
<evidence type="ECO:0000313" key="9">
    <source>
        <dbReference type="Proteomes" id="UP000572907"/>
    </source>
</evidence>
<comment type="cofactor">
    <cofactor evidence="7">
        <name>Zn(2+)</name>
        <dbReference type="ChEBI" id="CHEBI:29105"/>
    </cofactor>
    <text evidence="7">Binds 1 zinc ion per subunit.</text>
</comment>
<comment type="catalytic activity">
    <reaction evidence="6">
        <text>hydrogencarbonate + H(+) = CO2 + H2O</text>
        <dbReference type="Rhea" id="RHEA:10748"/>
        <dbReference type="ChEBI" id="CHEBI:15377"/>
        <dbReference type="ChEBI" id="CHEBI:15378"/>
        <dbReference type="ChEBI" id="CHEBI:16526"/>
        <dbReference type="ChEBI" id="CHEBI:17544"/>
        <dbReference type="EC" id="4.2.1.1"/>
    </reaction>
</comment>
<dbReference type="Gene3D" id="3.40.1050.10">
    <property type="entry name" value="Carbonic anhydrase"/>
    <property type="match status" value="1"/>
</dbReference>
<reference evidence="8 9" key="1">
    <citation type="submission" date="2020-08" db="EMBL/GenBank/DDBJ databases">
        <title>Genomic Encyclopedia of Type Strains, Phase III (KMG-III): the genomes of soil and plant-associated and newly described type strains.</title>
        <authorList>
            <person name="Whitman W."/>
        </authorList>
    </citation>
    <scope>NUCLEOTIDE SEQUENCE [LARGE SCALE GENOMIC DNA]</scope>
    <source>
        <strain evidence="8 9">CECT 3237</strain>
    </source>
</reference>
<dbReference type="InterPro" id="IPR001765">
    <property type="entry name" value="Carbonic_anhydrase"/>
</dbReference>
<feature type="binding site" evidence="7">
    <location>
        <position position="110"/>
    </location>
    <ligand>
        <name>Zn(2+)</name>
        <dbReference type="ChEBI" id="CHEBI:29105"/>
    </ligand>
</feature>
<evidence type="ECO:0000256" key="4">
    <source>
        <dbReference type="ARBA" id="ARBA00022833"/>
    </source>
</evidence>
<protein>
    <recommendedName>
        <fullName evidence="2">carbonic anhydrase</fullName>
        <ecNumber evidence="2">4.2.1.1</ecNumber>
    </recommendedName>
</protein>
<keyword evidence="3 7" id="KW-0479">Metal-binding</keyword>
<dbReference type="SMART" id="SM00947">
    <property type="entry name" value="Pro_CA"/>
    <property type="match status" value="1"/>
</dbReference>
<comment type="caution">
    <text evidence="8">The sequence shown here is derived from an EMBL/GenBank/DDBJ whole genome shotgun (WGS) entry which is preliminary data.</text>
</comment>
<keyword evidence="4 7" id="KW-0862">Zinc</keyword>
<feature type="binding site" evidence="7">
    <location>
        <position position="56"/>
    </location>
    <ligand>
        <name>Zn(2+)</name>
        <dbReference type="ChEBI" id="CHEBI:29105"/>
    </ligand>
</feature>
<evidence type="ECO:0000313" key="8">
    <source>
        <dbReference type="EMBL" id="MBB3079290.1"/>
    </source>
</evidence>